<sequence>MSAESPEHYKDRRVLLELELVIDELSENKKHKIDVAELKQFGIVHQRMTLDREDSASKPSFFAPYPRIPEPSDSIVDELRSTLAFEDTCFTDPVDRARQVAGPWSSYVPYGLHPPWTSKDVDDYKPYKDLYQDDKPQFGTFRMTDVRGKACPHTKAFMYNDMEATDGTILRGELLTILRLMLGQLRKARLLQHRKAPVFLVSFMGKRARAFESYYNGQSLVLRTTKLYNFPEETSIGFKNLAEWYLSSPTGDTF</sequence>
<comment type="caution">
    <text evidence="1">The sequence shown here is derived from an EMBL/GenBank/DDBJ whole genome shotgun (WGS) entry which is preliminary data.</text>
</comment>
<organism evidence="1 2">
    <name type="scientific">Penicillium polonicum</name>
    <dbReference type="NCBI Taxonomy" id="60169"/>
    <lineage>
        <taxon>Eukaryota</taxon>
        <taxon>Fungi</taxon>
        <taxon>Dikarya</taxon>
        <taxon>Ascomycota</taxon>
        <taxon>Pezizomycotina</taxon>
        <taxon>Eurotiomycetes</taxon>
        <taxon>Eurotiomycetidae</taxon>
        <taxon>Eurotiales</taxon>
        <taxon>Aspergillaceae</taxon>
        <taxon>Penicillium</taxon>
    </lineage>
</organism>
<accession>A0A1V6NS78</accession>
<dbReference type="OrthoDB" id="4177740at2759"/>
<protein>
    <recommendedName>
        <fullName evidence="3">Fungal-type protein kinase domain-containing protein</fullName>
    </recommendedName>
</protein>
<keyword evidence="2" id="KW-1185">Reference proteome</keyword>
<evidence type="ECO:0000313" key="2">
    <source>
        <dbReference type="Proteomes" id="UP000191408"/>
    </source>
</evidence>
<dbReference type="EMBL" id="MDYM01000003">
    <property type="protein sequence ID" value="OQD67510.1"/>
    <property type="molecule type" value="Genomic_DNA"/>
</dbReference>
<dbReference type="AlphaFoldDB" id="A0A1V6NS78"/>
<dbReference type="STRING" id="60169.A0A1V6NS78"/>
<evidence type="ECO:0008006" key="3">
    <source>
        <dbReference type="Google" id="ProtNLM"/>
    </source>
</evidence>
<proteinExistence type="predicted"/>
<name>A0A1V6NS78_PENPO</name>
<evidence type="ECO:0000313" key="1">
    <source>
        <dbReference type="EMBL" id="OQD67510.1"/>
    </source>
</evidence>
<reference evidence="2" key="1">
    <citation type="journal article" date="2017" name="Nat. Microbiol.">
        <title>Global analysis of biosynthetic gene clusters reveals vast potential of secondary metabolite production in Penicillium species.</title>
        <authorList>
            <person name="Nielsen J.C."/>
            <person name="Grijseels S."/>
            <person name="Prigent S."/>
            <person name="Ji B."/>
            <person name="Dainat J."/>
            <person name="Nielsen K.F."/>
            <person name="Frisvad J.C."/>
            <person name="Workman M."/>
            <person name="Nielsen J."/>
        </authorList>
    </citation>
    <scope>NUCLEOTIDE SEQUENCE [LARGE SCALE GENOMIC DNA]</scope>
    <source>
        <strain evidence="2">IBT 4502</strain>
    </source>
</reference>
<gene>
    <name evidence="1" type="ORF">PENPOL_c003G08655</name>
</gene>
<dbReference type="Proteomes" id="UP000191408">
    <property type="component" value="Unassembled WGS sequence"/>
</dbReference>